<dbReference type="InterPro" id="IPR008030">
    <property type="entry name" value="NmrA-like"/>
</dbReference>
<dbReference type="GeneID" id="28838663"/>
<dbReference type="EMBL" id="KV460227">
    <property type="protein sequence ID" value="OBT96609.1"/>
    <property type="molecule type" value="Genomic_DNA"/>
</dbReference>
<proteinExistence type="inferred from homology"/>
<evidence type="ECO:0000256" key="1">
    <source>
        <dbReference type="ARBA" id="ARBA00005725"/>
    </source>
</evidence>
<dbReference type="SUPFAM" id="SSF51735">
    <property type="entry name" value="NAD(P)-binding Rossmann-fold domains"/>
    <property type="match status" value="1"/>
</dbReference>
<evidence type="ECO:0000256" key="3">
    <source>
        <dbReference type="ARBA" id="ARBA00023002"/>
    </source>
</evidence>
<evidence type="ECO:0000259" key="4">
    <source>
        <dbReference type="Pfam" id="PF05368"/>
    </source>
</evidence>
<dbReference type="GO" id="GO:0016491">
    <property type="term" value="F:oxidoreductase activity"/>
    <property type="evidence" value="ECO:0007669"/>
    <property type="project" value="UniProtKB-KW"/>
</dbReference>
<dbReference type="Pfam" id="PF05368">
    <property type="entry name" value="NmrA"/>
    <property type="match status" value="1"/>
</dbReference>
<name>A0A1B8GL91_9PEZI</name>
<dbReference type="InterPro" id="IPR051609">
    <property type="entry name" value="NmrA/Isoflavone_reductase-like"/>
</dbReference>
<keyword evidence="2" id="KW-0521">NADP</keyword>
<dbReference type="RefSeq" id="XP_018130342.1">
    <property type="nucleotide sequence ID" value="XM_018274742.1"/>
</dbReference>
<evidence type="ECO:0000313" key="5">
    <source>
        <dbReference type="EMBL" id="OBT96609.1"/>
    </source>
</evidence>
<sequence>MVRVAVAGGTSSLGRLVVNAIVAIKKHDVFVLSRKDSDIFASEPNVKLFAVDYAVPATITAVLEENRVDTVISCLNLNTREASDAQLNLIEGVGKTSTVKRFAPSEFGLDNVEVAKVDFDYPVLEFKIAAIDKLKEFPSLSSIRFITGMFMDFFGPPPNPPQINVISIVIDPEHAKAGIPGDGSATIIITHTTDVARFVAAALSLPDWPEKVIIQGDRLTLDEVVAVAESVKGSKFDVTYSSVEDLKAGKITELPSNIPRYAFVPKPMVDGITQTFTIGMAIGLFDIKGPLLNDLIPEVKPLSLEAFLKKSLQL</sequence>
<dbReference type="STRING" id="342668.A0A1B8GL91"/>
<protein>
    <recommendedName>
        <fullName evidence="4">NmrA-like domain-containing protein</fullName>
    </recommendedName>
</protein>
<dbReference type="PANTHER" id="PTHR47706">
    <property type="entry name" value="NMRA-LIKE FAMILY PROTEIN"/>
    <property type="match status" value="1"/>
</dbReference>
<reference evidence="5 6" key="1">
    <citation type="submission" date="2016-03" db="EMBL/GenBank/DDBJ databases">
        <title>Comparative genomics of Pseudogymnoascus destructans, the fungus causing white-nose syndrome of bats.</title>
        <authorList>
            <person name="Palmer J.M."/>
            <person name="Drees K.P."/>
            <person name="Foster J.T."/>
            <person name="Lindner D.L."/>
        </authorList>
    </citation>
    <scope>NUCLEOTIDE SEQUENCE [LARGE SCALE GENOMIC DNA]</scope>
    <source>
        <strain evidence="5 6">UAMH 10579</strain>
    </source>
</reference>
<gene>
    <name evidence="5" type="ORF">VE01_05277</name>
</gene>
<feature type="domain" description="NmrA-like" evidence="4">
    <location>
        <begin position="3"/>
        <end position="278"/>
    </location>
</feature>
<reference evidence="6" key="2">
    <citation type="journal article" date="2018" name="Nat. Commun.">
        <title>Extreme sensitivity to ultraviolet light in the fungal pathogen causing white-nose syndrome of bats.</title>
        <authorList>
            <person name="Palmer J.M."/>
            <person name="Drees K.P."/>
            <person name="Foster J.T."/>
            <person name="Lindner D.L."/>
        </authorList>
    </citation>
    <scope>NUCLEOTIDE SEQUENCE [LARGE SCALE GENOMIC DNA]</scope>
    <source>
        <strain evidence="6">UAMH 10579</strain>
    </source>
</reference>
<dbReference type="Proteomes" id="UP000091956">
    <property type="component" value="Unassembled WGS sequence"/>
</dbReference>
<comment type="similarity">
    <text evidence="1">Belongs to the NmrA-type oxidoreductase family. Isoflavone reductase subfamily.</text>
</comment>
<keyword evidence="3" id="KW-0560">Oxidoreductase</keyword>
<dbReference type="InterPro" id="IPR036291">
    <property type="entry name" value="NAD(P)-bd_dom_sf"/>
</dbReference>
<dbReference type="Gene3D" id="3.90.25.10">
    <property type="entry name" value="UDP-galactose 4-epimerase, domain 1"/>
    <property type="match status" value="1"/>
</dbReference>
<dbReference type="OrthoDB" id="419598at2759"/>
<keyword evidence="6" id="KW-1185">Reference proteome</keyword>
<organism evidence="5 6">
    <name type="scientific">Pseudogymnoascus verrucosus</name>
    <dbReference type="NCBI Taxonomy" id="342668"/>
    <lineage>
        <taxon>Eukaryota</taxon>
        <taxon>Fungi</taxon>
        <taxon>Dikarya</taxon>
        <taxon>Ascomycota</taxon>
        <taxon>Pezizomycotina</taxon>
        <taxon>Leotiomycetes</taxon>
        <taxon>Thelebolales</taxon>
        <taxon>Thelebolaceae</taxon>
        <taxon>Pseudogymnoascus</taxon>
    </lineage>
</organism>
<evidence type="ECO:0000313" key="6">
    <source>
        <dbReference type="Proteomes" id="UP000091956"/>
    </source>
</evidence>
<evidence type="ECO:0000256" key="2">
    <source>
        <dbReference type="ARBA" id="ARBA00022857"/>
    </source>
</evidence>
<dbReference type="PANTHER" id="PTHR47706:SF4">
    <property type="entry name" value="NMRA-LIKE DOMAIN-CONTAINING PROTEIN"/>
    <property type="match status" value="1"/>
</dbReference>
<dbReference type="AlphaFoldDB" id="A0A1B8GL91"/>
<dbReference type="Gene3D" id="3.40.50.720">
    <property type="entry name" value="NAD(P)-binding Rossmann-like Domain"/>
    <property type="match status" value="1"/>
</dbReference>
<accession>A0A1B8GL91</accession>